<evidence type="ECO:0000313" key="3">
    <source>
        <dbReference type="EMBL" id="MBB3222008.1"/>
    </source>
</evidence>
<dbReference type="InterPro" id="IPR002625">
    <property type="entry name" value="Smr_dom"/>
</dbReference>
<sequence>MAGSLKDFAALKALGQQLKGKGEERAREEAERAKAEAERIEREKQRVAEASIFRTTMKGVNKLPESNRYVPQLPKPVITPPPAPKRKLTAAEQKDDDAAVLRESLSDLFGVEHYMEEEPSLNYLAPGVGSDVMKRLRKNYWPVQDELDLHGLRRDDARETLAAFLHKAVQRNQRCVCVIHGRGFGSRGGEPVLKSMVHSWLVQTDGVIAFCQAHAAEGGEGALIVLLRAALRPER</sequence>
<evidence type="ECO:0000313" key="4">
    <source>
        <dbReference type="EMBL" id="QCP14204.1"/>
    </source>
</evidence>
<evidence type="ECO:0000259" key="2">
    <source>
        <dbReference type="PROSITE" id="PS50828"/>
    </source>
</evidence>
<dbReference type="EMBL" id="CP040017">
    <property type="protein sequence ID" value="QCP14204.1"/>
    <property type="molecule type" value="Genomic_DNA"/>
</dbReference>
<keyword evidence="3" id="KW-0255">Endonuclease</keyword>
<feature type="region of interest" description="Disordered" evidence="1">
    <location>
        <begin position="66"/>
        <end position="95"/>
    </location>
</feature>
<organism evidence="3 6">
    <name type="scientific">Pseudoduganella umbonata</name>
    <dbReference type="NCBI Taxonomy" id="864828"/>
    <lineage>
        <taxon>Bacteria</taxon>
        <taxon>Pseudomonadati</taxon>
        <taxon>Pseudomonadota</taxon>
        <taxon>Betaproteobacteria</taxon>
        <taxon>Burkholderiales</taxon>
        <taxon>Oxalobacteraceae</taxon>
        <taxon>Telluria group</taxon>
        <taxon>Pseudoduganella</taxon>
    </lineage>
</organism>
<feature type="compositionally biased region" description="Pro residues" evidence="1">
    <location>
        <begin position="73"/>
        <end position="83"/>
    </location>
</feature>
<reference evidence="3 6" key="2">
    <citation type="submission" date="2020-08" db="EMBL/GenBank/DDBJ databases">
        <title>Genomic Encyclopedia of Type Strains, Phase III (KMG-III): the genomes of soil and plant-associated and newly described type strains.</title>
        <authorList>
            <person name="Whitman W."/>
        </authorList>
    </citation>
    <scope>NUCLEOTIDE SEQUENCE [LARGE SCALE GENOMIC DNA]</scope>
    <source>
        <strain evidence="3 6">CECT 7753</strain>
    </source>
</reference>
<dbReference type="PANTHER" id="PTHR35562">
    <property type="entry name" value="DNA ENDONUCLEASE SMRA-RELATED"/>
    <property type="match status" value="1"/>
</dbReference>
<keyword evidence="3" id="KW-0540">Nuclease</keyword>
<evidence type="ECO:0000256" key="1">
    <source>
        <dbReference type="SAM" id="MobiDB-lite"/>
    </source>
</evidence>
<dbReference type="GO" id="GO:0004519">
    <property type="term" value="F:endonuclease activity"/>
    <property type="evidence" value="ECO:0007669"/>
    <property type="project" value="UniProtKB-KW"/>
</dbReference>
<name>A0A4P8I0A7_9BURK</name>
<evidence type="ECO:0000313" key="6">
    <source>
        <dbReference type="Proteomes" id="UP000584325"/>
    </source>
</evidence>
<feature type="region of interest" description="Disordered" evidence="1">
    <location>
        <begin position="16"/>
        <end position="41"/>
    </location>
</feature>
<gene>
    <name evidence="4" type="ORF">FCL38_30155</name>
    <name evidence="3" type="ORF">FHS02_002818</name>
</gene>
<dbReference type="Proteomes" id="UP000584325">
    <property type="component" value="Unassembled WGS sequence"/>
</dbReference>
<dbReference type="Pfam" id="PF01713">
    <property type="entry name" value="Smr"/>
    <property type="match status" value="1"/>
</dbReference>
<feature type="domain" description="Smr" evidence="2">
    <location>
        <begin position="147"/>
        <end position="228"/>
    </location>
</feature>
<dbReference type="SMART" id="SM00463">
    <property type="entry name" value="SMR"/>
    <property type="match status" value="1"/>
</dbReference>
<feature type="compositionally biased region" description="Basic and acidic residues" evidence="1">
    <location>
        <begin position="20"/>
        <end position="41"/>
    </location>
</feature>
<keyword evidence="5" id="KW-1185">Reference proteome</keyword>
<dbReference type="EMBL" id="JACHXS010000004">
    <property type="protein sequence ID" value="MBB3222008.1"/>
    <property type="molecule type" value="Genomic_DNA"/>
</dbReference>
<dbReference type="OrthoDB" id="9808881at2"/>
<evidence type="ECO:0000313" key="5">
    <source>
        <dbReference type="Proteomes" id="UP000298763"/>
    </source>
</evidence>
<dbReference type="InterPro" id="IPR036063">
    <property type="entry name" value="Smr_dom_sf"/>
</dbReference>
<dbReference type="SUPFAM" id="SSF160443">
    <property type="entry name" value="SMR domain-like"/>
    <property type="match status" value="1"/>
</dbReference>
<protein>
    <submittedName>
        <fullName evidence="4">DNA mismatch repair protein MutS</fullName>
    </submittedName>
    <submittedName>
        <fullName evidence="3">DNA-nicking Smr family endonuclease</fullName>
    </submittedName>
</protein>
<dbReference type="Proteomes" id="UP000298763">
    <property type="component" value="Chromosome"/>
</dbReference>
<dbReference type="PANTHER" id="PTHR35562:SF2">
    <property type="entry name" value="DNA ENDONUCLEASE SMRA-RELATED"/>
    <property type="match status" value="1"/>
</dbReference>
<proteinExistence type="predicted"/>
<reference evidence="4 5" key="1">
    <citation type="submission" date="2019-05" db="EMBL/GenBank/DDBJ databases">
        <title>Draft Genome Sequences of Six Type Strains of the Genus Massilia.</title>
        <authorList>
            <person name="Miess H."/>
            <person name="Frediansyhah A."/>
            <person name="Gross H."/>
        </authorList>
    </citation>
    <scope>NUCLEOTIDE SEQUENCE [LARGE SCALE GENOMIC DNA]</scope>
    <source>
        <strain evidence="4 5">DSMZ 26121</strain>
    </source>
</reference>
<accession>A0A4P8I0A7</accession>
<dbReference type="AlphaFoldDB" id="A0A4P8I0A7"/>
<dbReference type="Gene3D" id="3.30.1370.110">
    <property type="match status" value="1"/>
</dbReference>
<keyword evidence="3" id="KW-0378">Hydrolase</keyword>
<dbReference type="PROSITE" id="PS50828">
    <property type="entry name" value="SMR"/>
    <property type="match status" value="1"/>
</dbReference>
<dbReference type="RefSeq" id="WP_137316975.1">
    <property type="nucleotide sequence ID" value="NZ_CP040017.1"/>
</dbReference>